<dbReference type="OrthoDB" id="17199at2759"/>
<accession>A0A8E5HP00</accession>
<dbReference type="FunFam" id="1.20.120.310:FF:000003">
    <property type="entry name" value="Sulfhydryl oxidase"/>
    <property type="match status" value="1"/>
</dbReference>
<evidence type="ECO:0000256" key="1">
    <source>
        <dbReference type="ARBA" id="ARBA00001974"/>
    </source>
</evidence>
<evidence type="ECO:0000256" key="5">
    <source>
        <dbReference type="ARBA" id="ARBA00023002"/>
    </source>
</evidence>
<feature type="region of interest" description="Disordered" evidence="9">
    <location>
        <begin position="1"/>
        <end position="35"/>
    </location>
</feature>
<sequence length="197" mass="21293">MAEETGDNEAATTAAPTAAPSSREDDQVKRFPKGVVLGKDGNPCRSCTSFAAWAAMTKDKAKQTGGTSAAAARNAPAVAPAVAPPDCPPDVDVLGRASWTLLHSVAASYPDAPSRAQQTDLAGFVKLFAKLYPCGACAEDFQTYLGKRVPRVQSRDEFGTWLCEAHNEVNRKLGKPDFDCSRWQERWRTGWRDGRCD</sequence>
<dbReference type="PANTHER" id="PTHR12645:SF0">
    <property type="entry name" value="FAD-LINKED SULFHYDRYL OXIDASE ALR"/>
    <property type="match status" value="1"/>
</dbReference>
<evidence type="ECO:0000259" key="10">
    <source>
        <dbReference type="PROSITE" id="PS51324"/>
    </source>
</evidence>
<evidence type="ECO:0000313" key="11">
    <source>
        <dbReference type="EMBL" id="QUC18807.1"/>
    </source>
</evidence>
<dbReference type="GO" id="GO:0006879">
    <property type="term" value="P:intracellular iron ion homeostasis"/>
    <property type="evidence" value="ECO:0007669"/>
    <property type="project" value="EnsemblFungi"/>
</dbReference>
<keyword evidence="7" id="KW-1015">Disulfide bond</keyword>
<dbReference type="EC" id="1.8.3.2" evidence="8"/>
<keyword evidence="4 8" id="KW-0274">FAD</keyword>
<dbReference type="Gene3D" id="1.20.120.310">
    <property type="entry name" value="ERV/ALR sulfhydryl oxidase domain"/>
    <property type="match status" value="1"/>
</dbReference>
<dbReference type="GO" id="GO:0160203">
    <property type="term" value="P:mitochondrial disulfide relay system"/>
    <property type="evidence" value="ECO:0007669"/>
    <property type="project" value="EnsemblFungi"/>
</dbReference>
<dbReference type="Pfam" id="PF04777">
    <property type="entry name" value="Evr1_Alr"/>
    <property type="match status" value="1"/>
</dbReference>
<dbReference type="Proteomes" id="UP000027002">
    <property type="component" value="Chromosome 2"/>
</dbReference>
<evidence type="ECO:0000256" key="9">
    <source>
        <dbReference type="SAM" id="MobiDB-lite"/>
    </source>
</evidence>
<feature type="domain" description="ERV/ALR sulfhydryl oxidase" evidence="10">
    <location>
        <begin position="87"/>
        <end position="187"/>
    </location>
</feature>
<dbReference type="GO" id="GO:0050660">
    <property type="term" value="F:flavin adenine dinucleotide binding"/>
    <property type="evidence" value="ECO:0007669"/>
    <property type="project" value="TreeGrafter"/>
</dbReference>
<evidence type="ECO:0000256" key="2">
    <source>
        <dbReference type="ARBA" id="ARBA00004569"/>
    </source>
</evidence>
<dbReference type="GeneID" id="66063826"/>
<dbReference type="KEGG" id="uvi:66063826"/>
<keyword evidence="6" id="KW-0496">Mitochondrion</keyword>
<dbReference type="RefSeq" id="XP_042996480.1">
    <property type="nucleotide sequence ID" value="XM_043140546.1"/>
</dbReference>
<keyword evidence="3 8" id="KW-0285">Flavoprotein</keyword>
<dbReference type="PROSITE" id="PS51324">
    <property type="entry name" value="ERV_ALR"/>
    <property type="match status" value="1"/>
</dbReference>
<dbReference type="PANTHER" id="PTHR12645">
    <property type="entry name" value="ALR/ERV"/>
    <property type="match status" value="1"/>
</dbReference>
<dbReference type="AlphaFoldDB" id="A0A8E5HP00"/>
<protein>
    <recommendedName>
        <fullName evidence="8">Sulfhydryl oxidase</fullName>
        <ecNumber evidence="8">1.8.3.2</ecNumber>
    </recommendedName>
</protein>
<dbReference type="GO" id="GO:0005758">
    <property type="term" value="C:mitochondrial intermembrane space"/>
    <property type="evidence" value="ECO:0007669"/>
    <property type="project" value="UniProtKB-SubCell"/>
</dbReference>
<evidence type="ECO:0000256" key="8">
    <source>
        <dbReference type="RuleBase" id="RU371123"/>
    </source>
</evidence>
<dbReference type="GO" id="GO:0016971">
    <property type="term" value="F:flavin-dependent sulfhydryl oxidase activity"/>
    <property type="evidence" value="ECO:0007669"/>
    <property type="project" value="EnsemblFungi"/>
</dbReference>
<comment type="catalytic activity">
    <reaction evidence="8">
        <text>2 R'C(R)SH + O2 = R'C(R)S-S(R)CR' + H2O2</text>
        <dbReference type="Rhea" id="RHEA:17357"/>
        <dbReference type="ChEBI" id="CHEBI:15379"/>
        <dbReference type="ChEBI" id="CHEBI:16240"/>
        <dbReference type="ChEBI" id="CHEBI:16520"/>
        <dbReference type="ChEBI" id="CHEBI:17412"/>
        <dbReference type="EC" id="1.8.3.2"/>
    </reaction>
</comment>
<reference evidence="11" key="1">
    <citation type="submission" date="2020-03" db="EMBL/GenBank/DDBJ databases">
        <title>A mixture of massive structural variations and highly conserved coding sequences in Ustilaginoidea virens genome.</title>
        <authorList>
            <person name="Zhang K."/>
            <person name="Zhao Z."/>
            <person name="Zhang Z."/>
            <person name="Li Y."/>
            <person name="Hsiang T."/>
            <person name="Sun W."/>
        </authorList>
    </citation>
    <scope>NUCLEOTIDE SEQUENCE</scope>
    <source>
        <strain evidence="11">UV-8b</strain>
    </source>
</reference>
<organism evidence="11 12">
    <name type="scientific">Ustilaginoidea virens</name>
    <name type="common">Rice false smut fungus</name>
    <name type="synonym">Villosiclava virens</name>
    <dbReference type="NCBI Taxonomy" id="1159556"/>
    <lineage>
        <taxon>Eukaryota</taxon>
        <taxon>Fungi</taxon>
        <taxon>Dikarya</taxon>
        <taxon>Ascomycota</taxon>
        <taxon>Pezizomycotina</taxon>
        <taxon>Sordariomycetes</taxon>
        <taxon>Hypocreomycetidae</taxon>
        <taxon>Hypocreales</taxon>
        <taxon>Clavicipitaceae</taxon>
        <taxon>Ustilaginoidea</taxon>
    </lineage>
</organism>
<evidence type="ECO:0000313" key="12">
    <source>
        <dbReference type="Proteomes" id="UP000027002"/>
    </source>
</evidence>
<dbReference type="EMBL" id="CP072754">
    <property type="protein sequence ID" value="QUC18807.1"/>
    <property type="molecule type" value="Genomic_DNA"/>
</dbReference>
<dbReference type="InterPro" id="IPR036774">
    <property type="entry name" value="ERV/ALR_sulphydryl_oxid_sf"/>
</dbReference>
<evidence type="ECO:0000256" key="3">
    <source>
        <dbReference type="ARBA" id="ARBA00022630"/>
    </source>
</evidence>
<name>A0A8E5HP00_USTVR</name>
<evidence type="ECO:0000256" key="4">
    <source>
        <dbReference type="ARBA" id="ARBA00022827"/>
    </source>
</evidence>
<dbReference type="SUPFAM" id="SSF69000">
    <property type="entry name" value="FAD-dependent thiol oxidase"/>
    <property type="match status" value="1"/>
</dbReference>
<comment type="cofactor">
    <cofactor evidence="1 8">
        <name>FAD</name>
        <dbReference type="ChEBI" id="CHEBI:57692"/>
    </cofactor>
</comment>
<comment type="subcellular location">
    <subcellularLocation>
        <location evidence="2">Mitochondrion intermembrane space</location>
    </subcellularLocation>
</comment>
<keyword evidence="12" id="KW-1185">Reference proteome</keyword>
<evidence type="ECO:0000256" key="7">
    <source>
        <dbReference type="ARBA" id="ARBA00023157"/>
    </source>
</evidence>
<dbReference type="InterPro" id="IPR017905">
    <property type="entry name" value="ERV/ALR_sulphydryl_oxidase"/>
</dbReference>
<keyword evidence="5 8" id="KW-0560">Oxidoreductase</keyword>
<gene>
    <name evidence="11" type="ORF">UV8b_03048</name>
</gene>
<feature type="compositionally biased region" description="Low complexity" evidence="9">
    <location>
        <begin position="10"/>
        <end position="20"/>
    </location>
</feature>
<proteinExistence type="predicted"/>
<evidence type="ECO:0000256" key="6">
    <source>
        <dbReference type="ARBA" id="ARBA00023128"/>
    </source>
</evidence>
<dbReference type="GO" id="GO:0034599">
    <property type="term" value="P:cellular response to oxidative stress"/>
    <property type="evidence" value="ECO:0007669"/>
    <property type="project" value="EnsemblFungi"/>
</dbReference>
<dbReference type="InterPro" id="IPR039799">
    <property type="entry name" value="ALR/ERV"/>
</dbReference>